<dbReference type="Pfam" id="PF15179">
    <property type="entry name" value="Myc_target_1"/>
    <property type="match status" value="1"/>
</dbReference>
<keyword evidence="2" id="KW-0472">Membrane</keyword>
<keyword evidence="2" id="KW-0812">Transmembrane</keyword>
<sequence>MLGMWQNRRLWFLWCNSRGQIGTRRMGQLPHGEKTEEEEREEWEREEEVLGVEGVPLIIAFCVSIVVGLVLGSLIYVLLTWMSRRRAGSASITQCPPRHSHASPRTRPGFSRNSSCDRRSNNSLVSAAFSFHRQVSSPDQADLLGRKSSFRASTFHPLLQCSQIAREAEEGSPATLPRTQSVTTTPGSAHAPGCPATAAPSRPESFWGNGSLRGFHATQTPPPAYESIIKAYQETRT</sequence>
<dbReference type="EMBL" id="JAOPHQ010006551">
    <property type="protein sequence ID" value="KAK0131299.1"/>
    <property type="molecule type" value="Genomic_DNA"/>
</dbReference>
<comment type="caution">
    <text evidence="3">The sequence shown here is derived from an EMBL/GenBank/DDBJ whole genome shotgun (WGS) entry which is preliminary data.</text>
</comment>
<feature type="region of interest" description="Disordered" evidence="1">
    <location>
        <begin position="168"/>
        <end position="223"/>
    </location>
</feature>
<feature type="region of interest" description="Disordered" evidence="1">
    <location>
        <begin position="90"/>
        <end position="119"/>
    </location>
</feature>
<protein>
    <submittedName>
        <fullName evidence="3">Myc target protein 1</fullName>
    </submittedName>
</protein>
<dbReference type="InterPro" id="IPR029180">
    <property type="entry name" value="Myc_target_1"/>
</dbReference>
<dbReference type="PANTHER" id="PTHR14869">
    <property type="entry name" value="MYC TARGET PROTEIN 1"/>
    <property type="match status" value="1"/>
</dbReference>
<accession>A0AA47M0M5</accession>
<dbReference type="GO" id="GO:0005654">
    <property type="term" value="C:nucleoplasm"/>
    <property type="evidence" value="ECO:0007669"/>
    <property type="project" value="TreeGrafter"/>
</dbReference>
<evidence type="ECO:0000256" key="2">
    <source>
        <dbReference type="SAM" id="Phobius"/>
    </source>
</evidence>
<reference evidence="3" key="1">
    <citation type="journal article" date="2023" name="Front. Mar. Sci.">
        <title>A new Merluccius polli reference genome to investigate the effects of global change in West African waters.</title>
        <authorList>
            <person name="Mateo J.L."/>
            <person name="Blanco-Fernandez C."/>
            <person name="Garcia-Vazquez E."/>
            <person name="Machado-Schiaffino G."/>
        </authorList>
    </citation>
    <scope>NUCLEOTIDE SEQUENCE</scope>
    <source>
        <strain evidence="3">C29</strain>
        <tissue evidence="3">Fin</tissue>
    </source>
</reference>
<gene>
    <name evidence="3" type="primary">myct1</name>
    <name evidence="3" type="ORF">N1851_033985</name>
</gene>
<evidence type="ECO:0000256" key="1">
    <source>
        <dbReference type="SAM" id="MobiDB-lite"/>
    </source>
</evidence>
<evidence type="ECO:0000313" key="4">
    <source>
        <dbReference type="Proteomes" id="UP001174136"/>
    </source>
</evidence>
<keyword evidence="4" id="KW-1185">Reference proteome</keyword>
<keyword evidence="2" id="KW-1133">Transmembrane helix</keyword>
<dbReference type="Proteomes" id="UP001174136">
    <property type="component" value="Unassembled WGS sequence"/>
</dbReference>
<dbReference type="AlphaFoldDB" id="A0AA47M0M5"/>
<feature type="compositionally biased region" description="Polar residues" evidence="1">
    <location>
        <begin position="177"/>
        <end position="187"/>
    </location>
</feature>
<evidence type="ECO:0000313" key="3">
    <source>
        <dbReference type="EMBL" id="KAK0131299.1"/>
    </source>
</evidence>
<name>A0AA47M0M5_MERPO</name>
<dbReference type="PANTHER" id="PTHR14869:SF0">
    <property type="entry name" value="MYC TARGET PROTEIN 1"/>
    <property type="match status" value="1"/>
</dbReference>
<proteinExistence type="predicted"/>
<organism evidence="3 4">
    <name type="scientific">Merluccius polli</name>
    <name type="common">Benguela hake</name>
    <name type="synonym">Merluccius cadenati</name>
    <dbReference type="NCBI Taxonomy" id="89951"/>
    <lineage>
        <taxon>Eukaryota</taxon>
        <taxon>Metazoa</taxon>
        <taxon>Chordata</taxon>
        <taxon>Craniata</taxon>
        <taxon>Vertebrata</taxon>
        <taxon>Euteleostomi</taxon>
        <taxon>Actinopterygii</taxon>
        <taxon>Neopterygii</taxon>
        <taxon>Teleostei</taxon>
        <taxon>Neoteleostei</taxon>
        <taxon>Acanthomorphata</taxon>
        <taxon>Zeiogadaria</taxon>
        <taxon>Gadariae</taxon>
        <taxon>Gadiformes</taxon>
        <taxon>Gadoidei</taxon>
        <taxon>Merlucciidae</taxon>
        <taxon>Merluccius</taxon>
    </lineage>
</organism>
<feature type="transmembrane region" description="Helical" evidence="2">
    <location>
        <begin position="57"/>
        <end position="79"/>
    </location>
</feature>